<dbReference type="KEGG" id="rpe:RPE_2265"/>
<name>Q07PC7_RHOP5</name>
<feature type="compositionally biased region" description="Gly residues" evidence="1">
    <location>
        <begin position="1"/>
        <end position="12"/>
    </location>
</feature>
<reference evidence="2" key="1">
    <citation type="submission" date="2006-09" db="EMBL/GenBank/DDBJ databases">
        <title>Complete sequence of Rhodopseudomonas palustris BisA53.</title>
        <authorList>
            <consortium name="US DOE Joint Genome Institute"/>
            <person name="Copeland A."/>
            <person name="Lucas S."/>
            <person name="Lapidus A."/>
            <person name="Barry K."/>
            <person name="Detter J.C."/>
            <person name="Glavina del Rio T."/>
            <person name="Hammon N."/>
            <person name="Israni S."/>
            <person name="Dalin E."/>
            <person name="Tice H."/>
            <person name="Pitluck S."/>
            <person name="Chain P."/>
            <person name="Malfatti S."/>
            <person name="Shin M."/>
            <person name="Vergez L."/>
            <person name="Schmutz J."/>
            <person name="Larimer F."/>
            <person name="Land M."/>
            <person name="Hauser L."/>
            <person name="Pelletier D.A."/>
            <person name="Kyrpides N."/>
            <person name="Kim E."/>
            <person name="Harwood C.S."/>
            <person name="Oda Y."/>
            <person name="Richardson P."/>
        </authorList>
    </citation>
    <scope>NUCLEOTIDE SEQUENCE [LARGE SCALE GENOMIC DNA]</scope>
    <source>
        <strain evidence="2">BisA53</strain>
    </source>
</reference>
<dbReference type="EMBL" id="CP000463">
    <property type="protein sequence ID" value="ABJ06207.1"/>
    <property type="molecule type" value="Genomic_DNA"/>
</dbReference>
<protein>
    <submittedName>
        <fullName evidence="2">Uncharacterized protein</fullName>
    </submittedName>
</protein>
<dbReference type="HOGENOM" id="CLU_1132920_0_0_5"/>
<dbReference type="AlphaFoldDB" id="Q07PC7"/>
<sequence>MRGGGAPHGAGGSVSRFVDRPCEGQPTHRASPCGAPPAAVLGDQVRASGDRRDALRTTDPAGFPRLHLSRVQRTNKSQSPVVGPDGDPMPPGRCACEARRAGRRVDPASRHRAMPDQLSLCPTPRRLMMRPSLDRTSRKLIHKRKLSTASCGALSRFPGRRARASFVQRDAAVIAEWKRLRASIRDSSVMSRLTDAGPTGLIVPAGENTRLSNQTVSSCCSVGAAVSSNVVQGCRKPPPSAVHDR</sequence>
<gene>
    <name evidence="2" type="ordered locus">RPE_2265</name>
</gene>
<evidence type="ECO:0000313" key="2">
    <source>
        <dbReference type="EMBL" id="ABJ06207.1"/>
    </source>
</evidence>
<evidence type="ECO:0000256" key="1">
    <source>
        <dbReference type="SAM" id="MobiDB-lite"/>
    </source>
</evidence>
<proteinExistence type="predicted"/>
<accession>Q07PC7</accession>
<feature type="region of interest" description="Disordered" evidence="1">
    <location>
        <begin position="1"/>
        <end position="90"/>
    </location>
</feature>
<organism evidence="2">
    <name type="scientific">Rhodopseudomonas palustris (strain BisA53)</name>
    <dbReference type="NCBI Taxonomy" id="316055"/>
    <lineage>
        <taxon>Bacteria</taxon>
        <taxon>Pseudomonadati</taxon>
        <taxon>Pseudomonadota</taxon>
        <taxon>Alphaproteobacteria</taxon>
        <taxon>Hyphomicrobiales</taxon>
        <taxon>Nitrobacteraceae</taxon>
        <taxon>Rhodopseudomonas</taxon>
    </lineage>
</organism>
<dbReference type="STRING" id="316055.RPE_2265"/>